<protein>
    <recommendedName>
        <fullName evidence="1">Zinc finger CHC2-type domain-containing protein</fullName>
    </recommendedName>
</protein>
<evidence type="ECO:0000313" key="2">
    <source>
        <dbReference type="EMBL" id="GAA4000791.1"/>
    </source>
</evidence>
<comment type="caution">
    <text evidence="2">The sequence shown here is derived from an EMBL/GenBank/DDBJ whole genome shotgun (WGS) entry which is preliminary data.</text>
</comment>
<dbReference type="SMART" id="SM00400">
    <property type="entry name" value="ZnF_CHCC"/>
    <property type="match status" value="1"/>
</dbReference>
<evidence type="ECO:0000259" key="1">
    <source>
        <dbReference type="SMART" id="SM00400"/>
    </source>
</evidence>
<gene>
    <name evidence="2" type="ORF">GCM10022279_25810</name>
</gene>
<dbReference type="Gene3D" id="3.90.580.10">
    <property type="entry name" value="Zinc finger, CHC2-type domain"/>
    <property type="match status" value="1"/>
</dbReference>
<organism evidence="2 3">
    <name type="scientific">Comamonas faecalis</name>
    <dbReference type="NCBI Taxonomy" id="1387849"/>
    <lineage>
        <taxon>Bacteria</taxon>
        <taxon>Pseudomonadati</taxon>
        <taxon>Pseudomonadota</taxon>
        <taxon>Betaproteobacteria</taxon>
        <taxon>Burkholderiales</taxon>
        <taxon>Comamonadaceae</taxon>
        <taxon>Comamonas</taxon>
    </lineage>
</organism>
<reference evidence="3" key="1">
    <citation type="journal article" date="2019" name="Int. J. Syst. Evol. Microbiol.">
        <title>The Global Catalogue of Microorganisms (GCM) 10K type strain sequencing project: providing services to taxonomists for standard genome sequencing and annotation.</title>
        <authorList>
            <consortium name="The Broad Institute Genomics Platform"/>
            <consortium name="The Broad Institute Genome Sequencing Center for Infectious Disease"/>
            <person name="Wu L."/>
            <person name="Ma J."/>
        </authorList>
    </citation>
    <scope>NUCLEOTIDE SEQUENCE [LARGE SCALE GENOMIC DNA]</scope>
    <source>
        <strain evidence="3">JCM 17561</strain>
    </source>
</reference>
<name>A0ABP7RQU5_9BURK</name>
<feature type="domain" description="Zinc finger CHC2-type" evidence="1">
    <location>
        <begin position="35"/>
        <end position="86"/>
    </location>
</feature>
<dbReference type="Proteomes" id="UP001501627">
    <property type="component" value="Unassembled WGS sequence"/>
</dbReference>
<accession>A0ABP7RQU5</accession>
<sequence length="154" mass="16387">MSFDKTRLPDPQGYYTERAGLTFRERRGKWRTTACAFHDGADSMRVNLDSGAFVCMAGCGARGGDVLAYHMAHAGLDFITAAKELGAWVEDGNQAPARPTPLPARDALAVLAVESNVVAVAAANVAHGVTLTQVDLQRLMLAAGRIARIAEVFA</sequence>
<proteinExistence type="predicted"/>
<dbReference type="Pfam" id="PF01807">
    <property type="entry name" value="Zn_ribbon_DnaG"/>
    <property type="match status" value="1"/>
</dbReference>
<dbReference type="InterPro" id="IPR002694">
    <property type="entry name" value="Znf_CHC2"/>
</dbReference>
<dbReference type="SUPFAM" id="SSF57783">
    <property type="entry name" value="Zinc beta-ribbon"/>
    <property type="match status" value="1"/>
</dbReference>
<dbReference type="InterPro" id="IPR036977">
    <property type="entry name" value="DNA_primase_Znf_CHC2"/>
</dbReference>
<evidence type="ECO:0000313" key="3">
    <source>
        <dbReference type="Proteomes" id="UP001501627"/>
    </source>
</evidence>
<dbReference type="RefSeq" id="WP_103045484.1">
    <property type="nucleotide sequence ID" value="NZ_BAABBP010000026.1"/>
</dbReference>
<keyword evidence="3" id="KW-1185">Reference proteome</keyword>
<dbReference type="EMBL" id="BAABBP010000026">
    <property type="protein sequence ID" value="GAA4000791.1"/>
    <property type="molecule type" value="Genomic_DNA"/>
</dbReference>